<dbReference type="RefSeq" id="WP_161478010.1">
    <property type="nucleotide sequence ID" value="NZ_WXEW01000001.1"/>
</dbReference>
<organism evidence="1 2">
    <name type="scientific">Herbidospora solisilvae</name>
    <dbReference type="NCBI Taxonomy" id="2696284"/>
    <lineage>
        <taxon>Bacteria</taxon>
        <taxon>Bacillati</taxon>
        <taxon>Actinomycetota</taxon>
        <taxon>Actinomycetes</taxon>
        <taxon>Streptosporangiales</taxon>
        <taxon>Streptosporangiaceae</taxon>
        <taxon>Herbidospora</taxon>
    </lineage>
</organism>
<evidence type="ECO:0000313" key="1">
    <source>
        <dbReference type="EMBL" id="NAS20516.1"/>
    </source>
</evidence>
<dbReference type="Gene3D" id="3.40.50.150">
    <property type="entry name" value="Vaccinia Virus protein VP39"/>
    <property type="match status" value="1"/>
</dbReference>
<dbReference type="AlphaFoldDB" id="A0A7C9NK65"/>
<comment type="caution">
    <text evidence="1">The sequence shown here is derived from an EMBL/GenBank/DDBJ whole genome shotgun (WGS) entry which is preliminary data.</text>
</comment>
<dbReference type="InterPro" id="IPR029063">
    <property type="entry name" value="SAM-dependent_MTases_sf"/>
</dbReference>
<protein>
    <submittedName>
        <fullName evidence="1">Uncharacterized protein</fullName>
    </submittedName>
</protein>
<name>A0A7C9NK65_9ACTN</name>
<keyword evidence="2" id="KW-1185">Reference proteome</keyword>
<accession>A0A7C9NK65</accession>
<sequence length="67" mass="7775">MQRAVDVWHARGGAPLVLRSPEHLARFFDDLELLDPGVVSLPQWRPDTLTDYRDREVYQYGGVAREH</sequence>
<evidence type="ECO:0000313" key="2">
    <source>
        <dbReference type="Proteomes" id="UP000479526"/>
    </source>
</evidence>
<dbReference type="Pfam" id="PF04672">
    <property type="entry name" value="Methyltransf_19"/>
    <property type="match status" value="1"/>
</dbReference>
<dbReference type="InterPro" id="IPR006764">
    <property type="entry name" value="SAM_dep_MeTrfase_SAV2177_type"/>
</dbReference>
<proteinExistence type="predicted"/>
<reference evidence="1 2" key="1">
    <citation type="submission" date="2020-01" db="EMBL/GenBank/DDBJ databases">
        <title>Herbidospora sp. NEAU-GS84 nov., a novel actinomycete isolated from soil.</title>
        <authorList>
            <person name="Han L."/>
        </authorList>
    </citation>
    <scope>NUCLEOTIDE SEQUENCE [LARGE SCALE GENOMIC DNA]</scope>
    <source>
        <strain evidence="1 2">NEAU-GS84</strain>
    </source>
</reference>
<dbReference type="Proteomes" id="UP000479526">
    <property type="component" value="Unassembled WGS sequence"/>
</dbReference>
<dbReference type="EMBL" id="WXEW01000001">
    <property type="protein sequence ID" value="NAS20516.1"/>
    <property type="molecule type" value="Genomic_DNA"/>
</dbReference>
<gene>
    <name evidence="1" type="ORF">GT755_02325</name>
</gene>